<dbReference type="Proteomes" id="UP000253034">
    <property type="component" value="Unassembled WGS sequence"/>
</dbReference>
<gene>
    <name evidence="2" type="ORF">DFR58_11694</name>
</gene>
<organism evidence="2 3">
    <name type="scientific">Anaerobacterium chartisolvens</name>
    <dbReference type="NCBI Taxonomy" id="1297424"/>
    <lineage>
        <taxon>Bacteria</taxon>
        <taxon>Bacillati</taxon>
        <taxon>Bacillota</taxon>
        <taxon>Clostridia</taxon>
        <taxon>Eubacteriales</taxon>
        <taxon>Oscillospiraceae</taxon>
        <taxon>Anaerobacterium</taxon>
    </lineage>
</organism>
<accession>A0A369AZU5</accession>
<evidence type="ECO:0000256" key="1">
    <source>
        <dbReference type="SAM" id="SignalP"/>
    </source>
</evidence>
<sequence length="202" mass="22747">MKKVLLICGCIILTVAAVAAGVKYFGTPGGKVISIMGSIKGFDSIEEMESQSSLIIIGSPEKDFLSCTPTIKYDDNGRYEDFFTLRKIKIDKVLKGDKDFETIDVVEAAAAINNDPFKYQKDILTDEGYTPMEKGKKYLLFLKKNRNERNIIMGVYHGKFNLDGQDALEKKAVEKTRHYKNLKQQALEEYKNEISSVVPVTE</sequence>
<feature type="signal peptide" evidence="1">
    <location>
        <begin position="1"/>
        <end position="19"/>
    </location>
</feature>
<keyword evidence="3" id="KW-1185">Reference proteome</keyword>
<proteinExistence type="predicted"/>
<dbReference type="RefSeq" id="WP_114298490.1">
    <property type="nucleotide sequence ID" value="NZ_QPJT01000016.1"/>
</dbReference>
<feature type="chain" id="PRO_5016919496" evidence="1">
    <location>
        <begin position="20"/>
        <end position="202"/>
    </location>
</feature>
<evidence type="ECO:0000313" key="2">
    <source>
        <dbReference type="EMBL" id="RCX13858.1"/>
    </source>
</evidence>
<reference evidence="2 3" key="1">
    <citation type="submission" date="2018-07" db="EMBL/GenBank/DDBJ databases">
        <title>Genomic Encyclopedia of Type Strains, Phase IV (KMG-IV): sequencing the most valuable type-strain genomes for metagenomic binning, comparative biology and taxonomic classification.</title>
        <authorList>
            <person name="Goeker M."/>
        </authorList>
    </citation>
    <scope>NUCLEOTIDE SEQUENCE [LARGE SCALE GENOMIC DNA]</scope>
    <source>
        <strain evidence="2 3">DSM 27016</strain>
    </source>
</reference>
<protein>
    <submittedName>
        <fullName evidence="2">Uncharacterized protein</fullName>
    </submittedName>
</protein>
<dbReference type="OrthoDB" id="1715854at2"/>
<comment type="caution">
    <text evidence="2">The sequence shown here is derived from an EMBL/GenBank/DDBJ whole genome shotgun (WGS) entry which is preliminary data.</text>
</comment>
<keyword evidence="1" id="KW-0732">Signal</keyword>
<dbReference type="EMBL" id="QPJT01000016">
    <property type="protein sequence ID" value="RCX13858.1"/>
    <property type="molecule type" value="Genomic_DNA"/>
</dbReference>
<name>A0A369AZU5_9FIRM</name>
<evidence type="ECO:0000313" key="3">
    <source>
        <dbReference type="Proteomes" id="UP000253034"/>
    </source>
</evidence>
<dbReference type="AlphaFoldDB" id="A0A369AZU5"/>